<proteinExistence type="predicted"/>
<comment type="caution">
    <text evidence="2">The sequence shown here is derived from an EMBL/GenBank/DDBJ whole genome shotgun (WGS) entry which is preliminary data.</text>
</comment>
<keyword evidence="1" id="KW-1133">Transmembrane helix</keyword>
<dbReference type="EMBL" id="PCTA01000033">
    <property type="protein sequence ID" value="PIP61216.1"/>
    <property type="molecule type" value="Genomic_DNA"/>
</dbReference>
<sequence>MTQKEYFQVVYDGDALQHNEMDVRDLAPALLAISDVLDETNKITYGDKTKVQVNVKGTFKSGSFGFDLSVVQGGIDGLTSLFNSDQANAASNLLQILGFIGVPSGGLIAFLLWLRNRNIKNIKNINKTKTIIEVEDKEKYETNPRVIALFSNVKIRTSIQKVITEPLSQEGIDSFAIKKNNQEIVIKKEEKDYFKLSEIPDELLQDQEREVFLTVTTISFIEGHKWKFSDGNVEFYATISDEDFVNKVQQNKDGFFKDDLFKVMLREKQWISDTGIKSDYEIIKVLEHRSGAKQIRLPFRDDEKKKQKHN</sequence>
<name>A0A2H0BU50_9BACT</name>
<accession>A0A2H0BU50</accession>
<gene>
    <name evidence="2" type="ORF">COW99_05520</name>
</gene>
<keyword evidence="1" id="KW-0472">Membrane</keyword>
<feature type="transmembrane region" description="Helical" evidence="1">
    <location>
        <begin position="93"/>
        <end position="114"/>
    </location>
</feature>
<evidence type="ECO:0000313" key="2">
    <source>
        <dbReference type="EMBL" id="PIP61216.1"/>
    </source>
</evidence>
<protein>
    <submittedName>
        <fullName evidence="2">Uncharacterized protein</fullName>
    </submittedName>
</protein>
<organism evidence="2 3">
    <name type="scientific">Candidatus Roizmanbacteria bacterium CG22_combo_CG10-13_8_21_14_all_38_20</name>
    <dbReference type="NCBI Taxonomy" id="1974862"/>
    <lineage>
        <taxon>Bacteria</taxon>
        <taxon>Candidatus Roizmaniibacteriota</taxon>
    </lineage>
</organism>
<keyword evidence="1" id="KW-0812">Transmembrane</keyword>
<dbReference type="AlphaFoldDB" id="A0A2H0BU50"/>
<evidence type="ECO:0000313" key="3">
    <source>
        <dbReference type="Proteomes" id="UP000231246"/>
    </source>
</evidence>
<evidence type="ECO:0000256" key="1">
    <source>
        <dbReference type="SAM" id="Phobius"/>
    </source>
</evidence>
<dbReference type="Proteomes" id="UP000231246">
    <property type="component" value="Unassembled WGS sequence"/>
</dbReference>
<reference evidence="2 3" key="1">
    <citation type="submission" date="2017-09" db="EMBL/GenBank/DDBJ databases">
        <title>Depth-based differentiation of microbial function through sediment-hosted aquifers and enrichment of novel symbionts in the deep terrestrial subsurface.</title>
        <authorList>
            <person name="Probst A.J."/>
            <person name="Ladd B."/>
            <person name="Jarett J.K."/>
            <person name="Geller-Mcgrath D.E."/>
            <person name="Sieber C.M."/>
            <person name="Emerson J.B."/>
            <person name="Anantharaman K."/>
            <person name="Thomas B.C."/>
            <person name="Malmstrom R."/>
            <person name="Stieglmeier M."/>
            <person name="Klingl A."/>
            <person name="Woyke T."/>
            <person name="Ryan C.M."/>
            <person name="Banfield J.F."/>
        </authorList>
    </citation>
    <scope>NUCLEOTIDE SEQUENCE [LARGE SCALE GENOMIC DNA]</scope>
    <source>
        <strain evidence="2">CG22_combo_CG10-13_8_21_14_all_38_20</strain>
    </source>
</reference>